<organism evidence="1 2">
    <name type="scientific">Stylophora pistillata</name>
    <name type="common">Smooth cauliflower coral</name>
    <dbReference type="NCBI Taxonomy" id="50429"/>
    <lineage>
        <taxon>Eukaryota</taxon>
        <taxon>Metazoa</taxon>
        <taxon>Cnidaria</taxon>
        <taxon>Anthozoa</taxon>
        <taxon>Hexacorallia</taxon>
        <taxon>Scleractinia</taxon>
        <taxon>Astrocoeniina</taxon>
        <taxon>Pocilloporidae</taxon>
        <taxon>Stylophora</taxon>
    </lineage>
</organism>
<evidence type="ECO:0000313" key="1">
    <source>
        <dbReference type="EMBL" id="PFX14562.1"/>
    </source>
</evidence>
<sequence>MADDLNLKILVDKGNFRLREISNVCENIIRQLQMDYAVLVVHAHESRLSSNEDNASIGYAKVYRALLRATGDKGLIVIGGDDSFRDDEKEQFVISRWARRKVASQFDEEYLDGRKLKASFFLGMKGTGKFMRRH</sequence>
<name>A0A2B4RE90_STYPI</name>
<reference evidence="2" key="1">
    <citation type="journal article" date="2017" name="bioRxiv">
        <title>Comparative analysis of the genomes of Stylophora pistillata and Acropora digitifera provides evidence for extensive differences between species of corals.</title>
        <authorList>
            <person name="Voolstra C.R."/>
            <person name="Li Y."/>
            <person name="Liew Y.J."/>
            <person name="Baumgarten S."/>
            <person name="Zoccola D."/>
            <person name="Flot J.-F."/>
            <person name="Tambutte S."/>
            <person name="Allemand D."/>
            <person name="Aranda M."/>
        </authorList>
    </citation>
    <scope>NUCLEOTIDE SEQUENCE [LARGE SCALE GENOMIC DNA]</scope>
</reference>
<dbReference type="OrthoDB" id="5985300at2759"/>
<evidence type="ECO:0000313" key="2">
    <source>
        <dbReference type="Proteomes" id="UP000225706"/>
    </source>
</evidence>
<dbReference type="AlphaFoldDB" id="A0A2B4RE90"/>
<comment type="caution">
    <text evidence="1">The sequence shown here is derived from an EMBL/GenBank/DDBJ whole genome shotgun (WGS) entry which is preliminary data.</text>
</comment>
<accession>A0A2B4RE90</accession>
<dbReference type="EMBL" id="LSMT01000762">
    <property type="protein sequence ID" value="PFX14562.1"/>
    <property type="molecule type" value="Genomic_DNA"/>
</dbReference>
<protein>
    <submittedName>
        <fullName evidence="1">Uncharacterized protein</fullName>
    </submittedName>
</protein>
<proteinExistence type="predicted"/>
<dbReference type="Proteomes" id="UP000225706">
    <property type="component" value="Unassembled WGS sequence"/>
</dbReference>
<keyword evidence="2" id="KW-1185">Reference proteome</keyword>
<gene>
    <name evidence="1" type="ORF">AWC38_SpisGene21268</name>
</gene>